<keyword evidence="8 13" id="KW-0297">G-protein coupled receptor</keyword>
<evidence type="ECO:0000256" key="13">
    <source>
        <dbReference type="RuleBase" id="RU361222"/>
    </source>
</evidence>
<dbReference type="Gene3D" id="1.20.1070.10">
    <property type="entry name" value="Rhodopsin 7-helix transmembrane proteins"/>
    <property type="match status" value="1"/>
</dbReference>
<dbReference type="SUPFAM" id="SSF81321">
    <property type="entry name" value="Family A G protein-coupled receptor-like"/>
    <property type="match status" value="1"/>
</dbReference>
<evidence type="ECO:0000313" key="17">
    <source>
        <dbReference type="RefSeq" id="XP_032811777.1"/>
    </source>
</evidence>
<evidence type="ECO:0000256" key="2">
    <source>
        <dbReference type="ARBA" id="ARBA00017324"/>
    </source>
</evidence>
<dbReference type="Pfam" id="PF13855">
    <property type="entry name" value="LRR_8"/>
    <property type="match status" value="1"/>
</dbReference>
<dbReference type="Gene3D" id="3.80.10.10">
    <property type="entry name" value="Ribonuclease Inhibitor"/>
    <property type="match status" value="1"/>
</dbReference>
<evidence type="ECO:0000256" key="3">
    <source>
        <dbReference type="ARBA" id="ARBA00022475"/>
    </source>
</evidence>
<gene>
    <name evidence="17" type="primary">LOC103091775</name>
    <name evidence="13" type="synonym">TSHR</name>
</gene>
<dbReference type="PROSITE" id="PS00237">
    <property type="entry name" value="G_PROTEIN_RECEP_F1_1"/>
    <property type="match status" value="1"/>
</dbReference>
<feature type="signal peptide" evidence="13">
    <location>
        <begin position="1"/>
        <end position="23"/>
    </location>
</feature>
<evidence type="ECO:0000256" key="12">
    <source>
        <dbReference type="ARBA" id="ARBA00023224"/>
    </source>
</evidence>
<evidence type="ECO:0000256" key="9">
    <source>
        <dbReference type="ARBA" id="ARBA00023136"/>
    </source>
</evidence>
<dbReference type="InterPro" id="IPR032675">
    <property type="entry name" value="LRR_dom_sf"/>
</dbReference>
<keyword evidence="11 13" id="KW-0675">Receptor</keyword>
<dbReference type="InterPro" id="IPR000276">
    <property type="entry name" value="GPCR_Rhodpsn"/>
</dbReference>
<dbReference type="PANTHER" id="PTHR24372">
    <property type="entry name" value="GLYCOPROTEIN HORMONE RECEPTOR"/>
    <property type="match status" value="1"/>
</dbReference>
<feature type="transmembrane region" description="Helical" evidence="13">
    <location>
        <begin position="423"/>
        <end position="444"/>
    </location>
</feature>
<evidence type="ECO:0000256" key="10">
    <source>
        <dbReference type="ARBA" id="ARBA00023157"/>
    </source>
</evidence>
<protein>
    <recommendedName>
        <fullName evidence="2 13">Thyrotropin receptor</fullName>
    </recommendedName>
</protein>
<reference evidence="17" key="1">
    <citation type="submission" date="2025-08" db="UniProtKB">
        <authorList>
            <consortium name="RefSeq"/>
        </authorList>
    </citation>
    <scope>IDENTIFICATION</scope>
    <source>
        <tissue evidence="17">Sperm</tissue>
    </source>
</reference>
<accession>A0AAJ7WVX2</accession>
<dbReference type="GO" id="GO:0016323">
    <property type="term" value="C:basolateral plasma membrane"/>
    <property type="evidence" value="ECO:0007669"/>
    <property type="project" value="UniProtKB-SubCell"/>
</dbReference>
<dbReference type="GO" id="GO:0004996">
    <property type="term" value="F:thyroid-stimulating hormone receptor activity"/>
    <property type="evidence" value="ECO:0007669"/>
    <property type="project" value="InterPro"/>
</dbReference>
<dbReference type="PANTHER" id="PTHR24372:SF74">
    <property type="entry name" value="LP13728P"/>
    <property type="match status" value="1"/>
</dbReference>
<organism evidence="16 17">
    <name type="scientific">Petromyzon marinus</name>
    <name type="common">Sea lamprey</name>
    <dbReference type="NCBI Taxonomy" id="7757"/>
    <lineage>
        <taxon>Eukaryota</taxon>
        <taxon>Metazoa</taxon>
        <taxon>Chordata</taxon>
        <taxon>Craniata</taxon>
        <taxon>Vertebrata</taxon>
        <taxon>Cyclostomata</taxon>
        <taxon>Hyperoartia</taxon>
        <taxon>Petromyzontiformes</taxon>
        <taxon>Petromyzontidae</taxon>
        <taxon>Petromyzon</taxon>
    </lineage>
</organism>
<dbReference type="FunFam" id="1.20.1070.10:FF:000019">
    <property type="entry name" value="Lutropin-choriogonadotropic hormone receptor"/>
    <property type="match status" value="1"/>
</dbReference>
<feature type="transmembrane region" description="Helical" evidence="13">
    <location>
        <begin position="665"/>
        <end position="685"/>
    </location>
</feature>
<feature type="domain" description="G-protein coupled receptors family 1 profile" evidence="15">
    <location>
        <begin position="435"/>
        <end position="682"/>
    </location>
</feature>
<dbReference type="InterPro" id="IPR002274">
    <property type="entry name" value="TSH_rcpt"/>
</dbReference>
<dbReference type="InterPro" id="IPR026906">
    <property type="entry name" value="LRR_5"/>
</dbReference>
<dbReference type="GO" id="GO:0009755">
    <property type="term" value="P:hormone-mediated signaling pathway"/>
    <property type="evidence" value="ECO:0007669"/>
    <property type="project" value="TreeGrafter"/>
</dbReference>
<feature type="chain" id="PRO_5042315347" description="Thyrotropin receptor" evidence="13">
    <location>
        <begin position="24"/>
        <end position="782"/>
    </location>
</feature>
<comment type="function">
    <text evidence="13">Receptor for the thyroid-stimulating hormone (TSH) or thyrotropin. Also acts as a receptor for the heterodimeric glycoprotein hormone (GPHA2:GPHB5) or thyrostimulin. The activity of this receptor is mediated by G proteins which activate adenylate cyclase. Plays a central role in controlling thyroid cell metabolism.</text>
</comment>
<feature type="transmembrane region" description="Helical" evidence="13">
    <location>
        <begin position="542"/>
        <end position="563"/>
    </location>
</feature>
<dbReference type="InterPro" id="IPR002131">
    <property type="entry name" value="Gphrmn_rcpt_fam"/>
</dbReference>
<keyword evidence="13" id="KW-0732">Signal</keyword>
<dbReference type="KEGG" id="pmrn:103091775"/>
<proteinExistence type="inferred from homology"/>
<dbReference type="GO" id="GO:0008528">
    <property type="term" value="F:G protein-coupled peptide receptor activity"/>
    <property type="evidence" value="ECO:0007669"/>
    <property type="project" value="TreeGrafter"/>
</dbReference>
<comment type="similarity">
    <text evidence="13">Belongs to the G-protein coupled receptor 1 family. FSH/LSH/TSH subfamily.</text>
</comment>
<keyword evidence="12 13" id="KW-0807">Transducer</keyword>
<evidence type="ECO:0000256" key="8">
    <source>
        <dbReference type="ARBA" id="ARBA00023040"/>
    </source>
</evidence>
<keyword evidence="7 13" id="KW-1133">Transmembrane helix</keyword>
<keyword evidence="4" id="KW-0433">Leucine-rich repeat</keyword>
<dbReference type="AlphaFoldDB" id="A0AAJ7WVX2"/>
<dbReference type="GO" id="GO:0007189">
    <property type="term" value="P:adenylate cyclase-activating G protein-coupled receptor signaling pathway"/>
    <property type="evidence" value="ECO:0007669"/>
    <property type="project" value="TreeGrafter"/>
</dbReference>
<dbReference type="InterPro" id="IPR001611">
    <property type="entry name" value="Leu-rich_rpt"/>
</dbReference>
<evidence type="ECO:0000256" key="6">
    <source>
        <dbReference type="ARBA" id="ARBA00022737"/>
    </source>
</evidence>
<comment type="subcellular location">
    <subcellularLocation>
        <location evidence="1">Basolateral cell membrane</location>
        <topology evidence="1">Multi-pass membrane protein</topology>
    </subcellularLocation>
    <subcellularLocation>
        <location evidence="13">Cell membrane</location>
        <topology evidence="13">Multi-pass membrane protein</topology>
    </subcellularLocation>
</comment>
<evidence type="ECO:0000256" key="4">
    <source>
        <dbReference type="ARBA" id="ARBA00022614"/>
    </source>
</evidence>
<dbReference type="SUPFAM" id="SSF52058">
    <property type="entry name" value="L domain-like"/>
    <property type="match status" value="1"/>
</dbReference>
<dbReference type="Proteomes" id="UP001318040">
    <property type="component" value="Chromosome 17"/>
</dbReference>
<keyword evidence="3 13" id="KW-1003">Cell membrane</keyword>
<dbReference type="RefSeq" id="XP_032811777.1">
    <property type="nucleotide sequence ID" value="XM_032955886.1"/>
</dbReference>
<evidence type="ECO:0000256" key="5">
    <source>
        <dbReference type="ARBA" id="ARBA00022692"/>
    </source>
</evidence>
<keyword evidence="6" id="KW-0677">Repeat</keyword>
<keyword evidence="16" id="KW-1185">Reference proteome</keyword>
<keyword evidence="10" id="KW-1015">Disulfide bond</keyword>
<sequence>MRVGGSALTPPLLLLLHFVACHSWLCPANCRCLEQRVECVGMRNLDIPSPLPRDSTFLRFMDTMIEEIPGGAFSDLPNITKIFFSIATQLRHVQANAFSNLVELKYLEIKHAKNLTRIHPLALQNLPNLKYLTITNTGISSFPNLRWVRSTIMGFILEMADNLNMPLIPANAFEGLSSDTLILRLYNNGIREVKSHAFNGSRLHRVELYRNEHLQKLDNNAFAGVLRSPDYLDVSWTAIESLPSQGLDNLRILRAEATTRLKHLPPTSVLKALLNTSLTYPSHCCAFRGMKRQLGRSLELHCNQTTLYRSRIRRAAALTQGKAPPLGIDANGSSSGEAWSSGEDDRSAQSGHYYLPFLEEPEDTNVGFGEQIRVTKSKGSATFEHSYGGDPFEFCIPRDITCLPKPDAFNPCEDIMGDEFLRMSIWFVSLLAIVGNLFVLLIILTSHYKPTVPRFLMCNLAFADLCMGIYLLIIAGFDLYSRSEFYNHAIDWQTGPGCNIAGFVSVFASELSVYTLMVITVERWHAITFAMRLDRKIRFRQALGVMAGGWLFSVVLAGMPLYGVSSYSKVSICLPMEVETFVAQAYVVTVLALNVLAFVIICACYVHIYITVRNPNYISGNQDTKIAKRMAILIFTDFICMAPISFFAISAAFKLPLITVSHSKILVVVFYPLNSCANPFLYAVFTKTFRRDFFILLSRLGFCEARAQLYRGQTALSVHPSGVRNGSWTSSHRGSGGTVYTLVALNGRDGAAGKGGGGGGGEVPGVVSPCAANPGTCVRCVL</sequence>
<evidence type="ECO:0000256" key="1">
    <source>
        <dbReference type="ARBA" id="ARBA00004554"/>
    </source>
</evidence>
<dbReference type="PROSITE" id="PS50262">
    <property type="entry name" value="G_PROTEIN_RECEP_F1_2"/>
    <property type="match status" value="1"/>
</dbReference>
<evidence type="ECO:0000259" key="15">
    <source>
        <dbReference type="PROSITE" id="PS50262"/>
    </source>
</evidence>
<feature type="transmembrane region" description="Helical" evidence="13">
    <location>
        <begin position="500"/>
        <end position="521"/>
    </location>
</feature>
<dbReference type="InterPro" id="IPR017452">
    <property type="entry name" value="GPCR_Rhodpsn_7TM"/>
</dbReference>
<feature type="transmembrane region" description="Helical" evidence="13">
    <location>
        <begin position="631"/>
        <end position="653"/>
    </location>
</feature>
<feature type="transmembrane region" description="Helical" evidence="13">
    <location>
        <begin position="456"/>
        <end position="480"/>
    </location>
</feature>
<evidence type="ECO:0000313" key="16">
    <source>
        <dbReference type="Proteomes" id="UP001318040"/>
    </source>
</evidence>
<feature type="compositionally biased region" description="Low complexity" evidence="14">
    <location>
        <begin position="332"/>
        <end position="341"/>
    </location>
</feature>
<evidence type="ECO:0000256" key="14">
    <source>
        <dbReference type="SAM" id="MobiDB-lite"/>
    </source>
</evidence>
<dbReference type="PRINTS" id="PR01145">
    <property type="entry name" value="TSHRECEPTOR"/>
</dbReference>
<keyword evidence="5 13" id="KW-0812">Transmembrane</keyword>
<dbReference type="PRINTS" id="PR00237">
    <property type="entry name" value="GPCRRHODOPSN"/>
</dbReference>
<dbReference type="PRINTS" id="PR00373">
    <property type="entry name" value="GLYCHORMONER"/>
</dbReference>
<evidence type="ECO:0000256" key="11">
    <source>
        <dbReference type="ARBA" id="ARBA00023170"/>
    </source>
</evidence>
<dbReference type="Pfam" id="PF13306">
    <property type="entry name" value="LRR_5"/>
    <property type="match status" value="1"/>
</dbReference>
<dbReference type="Pfam" id="PF00001">
    <property type="entry name" value="7tm_1"/>
    <property type="match status" value="1"/>
</dbReference>
<feature type="transmembrane region" description="Helical" evidence="13">
    <location>
        <begin position="583"/>
        <end position="610"/>
    </location>
</feature>
<name>A0AAJ7WVX2_PETMA</name>
<feature type="region of interest" description="Disordered" evidence="14">
    <location>
        <begin position="323"/>
        <end position="347"/>
    </location>
</feature>
<evidence type="ECO:0000256" key="7">
    <source>
        <dbReference type="ARBA" id="ARBA00022989"/>
    </source>
</evidence>
<keyword evidence="9 13" id="KW-0472">Membrane</keyword>